<dbReference type="EMBL" id="KN412184">
    <property type="protein sequence ID" value="KHG19099.1"/>
    <property type="molecule type" value="Genomic_DNA"/>
</dbReference>
<gene>
    <name evidence="1" type="ORF">F383_24415</name>
</gene>
<organism evidence="1 2">
    <name type="scientific">Gossypium arboreum</name>
    <name type="common">Tree cotton</name>
    <name type="synonym">Gossypium nanking</name>
    <dbReference type="NCBI Taxonomy" id="29729"/>
    <lineage>
        <taxon>Eukaryota</taxon>
        <taxon>Viridiplantae</taxon>
        <taxon>Streptophyta</taxon>
        <taxon>Embryophyta</taxon>
        <taxon>Tracheophyta</taxon>
        <taxon>Spermatophyta</taxon>
        <taxon>Magnoliopsida</taxon>
        <taxon>eudicotyledons</taxon>
        <taxon>Gunneridae</taxon>
        <taxon>Pentapetalae</taxon>
        <taxon>rosids</taxon>
        <taxon>malvids</taxon>
        <taxon>Malvales</taxon>
        <taxon>Malvaceae</taxon>
        <taxon>Malvoideae</taxon>
        <taxon>Gossypium</taxon>
    </lineage>
</organism>
<dbReference type="AlphaFoldDB" id="A0A0B0P4L8"/>
<evidence type="ECO:0000313" key="1">
    <source>
        <dbReference type="EMBL" id="KHG19099.1"/>
    </source>
</evidence>
<evidence type="ECO:0000313" key="2">
    <source>
        <dbReference type="Proteomes" id="UP000032142"/>
    </source>
</evidence>
<protein>
    <submittedName>
        <fullName evidence="1">SCL-interrupting protein</fullName>
    </submittedName>
</protein>
<proteinExistence type="predicted"/>
<accession>A0A0B0P4L8</accession>
<reference evidence="2" key="1">
    <citation type="submission" date="2014-09" db="EMBL/GenBank/DDBJ databases">
        <authorList>
            <person name="Mudge J."/>
            <person name="Ramaraj T."/>
            <person name="Lindquist I.E."/>
            <person name="Bharti A.K."/>
            <person name="Sundararajan A."/>
            <person name="Cameron C.T."/>
            <person name="Woodward J.E."/>
            <person name="May G.D."/>
            <person name="Brubaker C."/>
            <person name="Broadhvest J."/>
            <person name="Wilkins T.A."/>
        </authorList>
    </citation>
    <scope>NUCLEOTIDE SEQUENCE</scope>
    <source>
        <strain evidence="2">cv. AKA8401</strain>
    </source>
</reference>
<sequence>MMSGLSPEGFVLINKSGLSPKAFAQVTKPGLSPEGIRANYYNRALSRRHLSESLYPVKFRRYVIRERAILL</sequence>
<dbReference type="Proteomes" id="UP000032142">
    <property type="component" value="Unassembled WGS sequence"/>
</dbReference>
<keyword evidence="2" id="KW-1185">Reference proteome</keyword>
<name>A0A0B0P4L8_GOSAR</name>